<dbReference type="InterPro" id="IPR003805">
    <property type="entry name" value="CobS"/>
</dbReference>
<evidence type="ECO:0000313" key="20">
    <source>
        <dbReference type="EMBL" id="MFC3688094.1"/>
    </source>
</evidence>
<evidence type="ECO:0000256" key="10">
    <source>
        <dbReference type="ARBA" id="ARBA00022692"/>
    </source>
</evidence>
<comment type="pathway">
    <text evidence="3 19">Cofactor biosynthesis; adenosylcobalamin biosynthesis; adenosylcobalamin from cob(II)yrinate a,c-diamide: step 7/7.</text>
</comment>
<comment type="catalytic activity">
    <reaction evidence="18 19">
        <text>alpha-ribazole 5'-phosphate + adenosylcob(III)inamide-GDP = adenosylcob(III)alamin 5'-phosphate + GMP + H(+)</text>
        <dbReference type="Rhea" id="RHEA:23560"/>
        <dbReference type="ChEBI" id="CHEBI:15378"/>
        <dbReference type="ChEBI" id="CHEBI:57918"/>
        <dbReference type="ChEBI" id="CHEBI:58115"/>
        <dbReference type="ChEBI" id="CHEBI:60487"/>
        <dbReference type="ChEBI" id="CHEBI:60493"/>
        <dbReference type="EC" id="2.7.8.26"/>
    </reaction>
</comment>
<evidence type="ECO:0000256" key="12">
    <source>
        <dbReference type="ARBA" id="ARBA00022989"/>
    </source>
</evidence>
<evidence type="ECO:0000256" key="5">
    <source>
        <dbReference type="ARBA" id="ARBA00013200"/>
    </source>
</evidence>
<dbReference type="RefSeq" id="WP_340293619.1">
    <property type="nucleotide sequence ID" value="NZ_JBBEOI010000115.1"/>
</dbReference>
<keyword evidence="9 19" id="KW-0808">Transferase</keyword>
<evidence type="ECO:0000256" key="17">
    <source>
        <dbReference type="ARBA" id="ARBA00048623"/>
    </source>
</evidence>
<keyword evidence="7 19" id="KW-1003">Cell membrane</keyword>
<dbReference type="HAMAP" id="MF_00719">
    <property type="entry name" value="CobS"/>
    <property type="match status" value="1"/>
</dbReference>
<evidence type="ECO:0000256" key="13">
    <source>
        <dbReference type="ARBA" id="ARBA00023136"/>
    </source>
</evidence>
<dbReference type="EC" id="2.7.8.26" evidence="5 19"/>
<feature type="transmembrane region" description="Helical" evidence="19">
    <location>
        <begin position="222"/>
        <end position="240"/>
    </location>
</feature>
<dbReference type="GO" id="GO:0051073">
    <property type="term" value="F:adenosylcobinamide-GDP ribazoletransferase activity"/>
    <property type="evidence" value="ECO:0007669"/>
    <property type="project" value="UniProtKB-EC"/>
</dbReference>
<keyword evidence="21" id="KW-1185">Reference proteome</keyword>
<evidence type="ECO:0000256" key="6">
    <source>
        <dbReference type="ARBA" id="ARBA00015850"/>
    </source>
</evidence>
<gene>
    <name evidence="19" type="primary">cobS</name>
    <name evidence="20" type="ORF">ACFOLH_07045</name>
</gene>
<evidence type="ECO:0000256" key="3">
    <source>
        <dbReference type="ARBA" id="ARBA00004663"/>
    </source>
</evidence>
<dbReference type="EMBL" id="JBHRWW010000003">
    <property type="protein sequence ID" value="MFC3688094.1"/>
    <property type="molecule type" value="Genomic_DNA"/>
</dbReference>
<organism evidence="20 21">
    <name type="scientific">Aquipuribacter hungaricus</name>
    <dbReference type="NCBI Taxonomy" id="545624"/>
    <lineage>
        <taxon>Bacteria</taxon>
        <taxon>Bacillati</taxon>
        <taxon>Actinomycetota</taxon>
        <taxon>Actinomycetes</taxon>
        <taxon>Micrococcales</taxon>
        <taxon>Intrasporangiaceae</taxon>
        <taxon>Aquipuribacter</taxon>
    </lineage>
</organism>
<keyword evidence="10 19" id="KW-0812">Transmembrane</keyword>
<dbReference type="PANTHER" id="PTHR34148:SF1">
    <property type="entry name" value="ADENOSYLCOBINAMIDE-GDP RIBAZOLETRANSFERASE"/>
    <property type="match status" value="1"/>
</dbReference>
<evidence type="ECO:0000256" key="4">
    <source>
        <dbReference type="ARBA" id="ARBA00010561"/>
    </source>
</evidence>
<comment type="caution">
    <text evidence="20">The sequence shown here is derived from an EMBL/GenBank/DDBJ whole genome shotgun (WGS) entry which is preliminary data.</text>
</comment>
<evidence type="ECO:0000256" key="15">
    <source>
        <dbReference type="ARBA" id="ARBA00032605"/>
    </source>
</evidence>
<evidence type="ECO:0000256" key="2">
    <source>
        <dbReference type="ARBA" id="ARBA00004651"/>
    </source>
</evidence>
<evidence type="ECO:0000256" key="16">
    <source>
        <dbReference type="ARBA" id="ARBA00032853"/>
    </source>
</evidence>
<evidence type="ECO:0000256" key="9">
    <source>
        <dbReference type="ARBA" id="ARBA00022679"/>
    </source>
</evidence>
<comment type="catalytic activity">
    <reaction evidence="17 19">
        <text>alpha-ribazole + adenosylcob(III)inamide-GDP = adenosylcob(III)alamin + GMP + H(+)</text>
        <dbReference type="Rhea" id="RHEA:16049"/>
        <dbReference type="ChEBI" id="CHEBI:10329"/>
        <dbReference type="ChEBI" id="CHEBI:15378"/>
        <dbReference type="ChEBI" id="CHEBI:18408"/>
        <dbReference type="ChEBI" id="CHEBI:58115"/>
        <dbReference type="ChEBI" id="CHEBI:60487"/>
        <dbReference type="EC" id="2.7.8.26"/>
    </reaction>
</comment>
<sequence>MGTLTVLPVPAPVLVDRAAAAVAMTGAVLPGAATGLLVGAVLVGLASLGVPPAAAALLALGSGALATRFLHLDGLADTTDGLVASWDRDRALEVMRTGDVGPCGATVLVVVLGAQAAALAALADTTAPTALAAVTLAWAASRAVLPVLTARGTAAARPGGLGAGVLGSVSVPVAVLVPLAVAAVAWPAAGPRGPLAVGLAVLAAGLLARHAHRRLGGLTGDVLGAGVEVALLAALVVLSAG</sequence>
<name>A0ABV7WE55_9MICO</name>
<reference evidence="21" key="1">
    <citation type="journal article" date="2019" name="Int. J. Syst. Evol. Microbiol.">
        <title>The Global Catalogue of Microorganisms (GCM) 10K type strain sequencing project: providing services to taxonomists for standard genome sequencing and annotation.</title>
        <authorList>
            <consortium name="The Broad Institute Genomics Platform"/>
            <consortium name="The Broad Institute Genome Sequencing Center for Infectious Disease"/>
            <person name="Wu L."/>
            <person name="Ma J."/>
        </authorList>
    </citation>
    <scope>NUCLEOTIDE SEQUENCE [LARGE SCALE GENOMIC DNA]</scope>
    <source>
        <strain evidence="21">NCAIM B.02333</strain>
    </source>
</reference>
<dbReference type="Proteomes" id="UP001595685">
    <property type="component" value="Unassembled WGS sequence"/>
</dbReference>
<evidence type="ECO:0000256" key="7">
    <source>
        <dbReference type="ARBA" id="ARBA00022475"/>
    </source>
</evidence>
<dbReference type="PANTHER" id="PTHR34148">
    <property type="entry name" value="ADENOSYLCOBINAMIDE-GDP RIBAZOLETRANSFERASE"/>
    <property type="match status" value="1"/>
</dbReference>
<feature type="transmembrane region" description="Helical" evidence="19">
    <location>
        <begin position="160"/>
        <end position="186"/>
    </location>
</feature>
<comment type="function">
    <text evidence="14 19">Joins adenosylcobinamide-GDP and alpha-ribazole to generate adenosylcobalamin (Ado-cobalamin). Also synthesizes adenosylcobalamin 5'-phosphate from adenosylcobinamide-GDP and alpha-ribazole 5'-phosphate.</text>
</comment>
<feature type="transmembrane region" description="Helical" evidence="19">
    <location>
        <begin position="100"/>
        <end position="123"/>
    </location>
</feature>
<proteinExistence type="inferred from homology"/>
<feature type="transmembrane region" description="Helical" evidence="19">
    <location>
        <begin position="129"/>
        <end position="148"/>
    </location>
</feature>
<comment type="subcellular location">
    <subcellularLocation>
        <location evidence="2 19">Cell membrane</location>
        <topology evidence="2 19">Multi-pass membrane protein</topology>
    </subcellularLocation>
</comment>
<evidence type="ECO:0000256" key="11">
    <source>
        <dbReference type="ARBA" id="ARBA00022842"/>
    </source>
</evidence>
<accession>A0ABV7WE55</accession>
<evidence type="ECO:0000256" key="19">
    <source>
        <dbReference type="HAMAP-Rule" id="MF_00719"/>
    </source>
</evidence>
<comment type="cofactor">
    <cofactor evidence="1 19">
        <name>Mg(2+)</name>
        <dbReference type="ChEBI" id="CHEBI:18420"/>
    </cofactor>
</comment>
<keyword evidence="13 19" id="KW-0472">Membrane</keyword>
<evidence type="ECO:0000256" key="18">
    <source>
        <dbReference type="ARBA" id="ARBA00049504"/>
    </source>
</evidence>
<keyword evidence="8 19" id="KW-0169">Cobalamin biosynthesis</keyword>
<evidence type="ECO:0000256" key="8">
    <source>
        <dbReference type="ARBA" id="ARBA00022573"/>
    </source>
</evidence>
<keyword evidence="11 19" id="KW-0460">Magnesium</keyword>
<comment type="similarity">
    <text evidence="4 19">Belongs to the CobS family.</text>
</comment>
<feature type="transmembrane region" description="Helical" evidence="19">
    <location>
        <begin position="192"/>
        <end position="210"/>
    </location>
</feature>
<protein>
    <recommendedName>
        <fullName evidence="6 19">Adenosylcobinamide-GDP ribazoletransferase</fullName>
        <ecNumber evidence="5 19">2.7.8.26</ecNumber>
    </recommendedName>
    <alternativeName>
        <fullName evidence="16 19">Cobalamin synthase</fullName>
    </alternativeName>
    <alternativeName>
        <fullName evidence="15 19">Cobalamin-5'-phosphate synthase</fullName>
    </alternativeName>
</protein>
<keyword evidence="12 19" id="KW-1133">Transmembrane helix</keyword>
<evidence type="ECO:0000256" key="14">
    <source>
        <dbReference type="ARBA" id="ARBA00025228"/>
    </source>
</evidence>
<evidence type="ECO:0000256" key="1">
    <source>
        <dbReference type="ARBA" id="ARBA00001946"/>
    </source>
</evidence>
<evidence type="ECO:0000313" key="21">
    <source>
        <dbReference type="Proteomes" id="UP001595685"/>
    </source>
</evidence>
<dbReference type="Pfam" id="PF02654">
    <property type="entry name" value="CobS"/>
    <property type="match status" value="1"/>
</dbReference>